<protein>
    <submittedName>
        <fullName evidence="3">Glutathione S-transferase family protein</fullName>
    </submittedName>
</protein>
<dbReference type="InterPro" id="IPR004046">
    <property type="entry name" value="GST_C"/>
</dbReference>
<proteinExistence type="predicted"/>
<dbReference type="InterPro" id="IPR004045">
    <property type="entry name" value="Glutathione_S-Trfase_N"/>
</dbReference>
<dbReference type="CDD" id="cd00299">
    <property type="entry name" value="GST_C_family"/>
    <property type="match status" value="1"/>
</dbReference>
<dbReference type="InterPro" id="IPR040079">
    <property type="entry name" value="Glutathione_S-Trfase"/>
</dbReference>
<dbReference type="InterPro" id="IPR036249">
    <property type="entry name" value="Thioredoxin-like_sf"/>
</dbReference>
<dbReference type="Pfam" id="PF13417">
    <property type="entry name" value="GST_N_3"/>
    <property type="match status" value="1"/>
</dbReference>
<evidence type="ECO:0000313" key="4">
    <source>
        <dbReference type="Proteomes" id="UP001055429"/>
    </source>
</evidence>
<sequence>MKLYAHPFSSYCQKAIVAFYETDTPFELRHLEAPGAAEELAALWPLKRFPVLTDGDATIVEATAIIEYLAATRPEAAWLIPADPVAAVEARMMDRIFDNYVNGPQQAFVYDALRPEDQRHPASVKEAAAMFDRIYPWLDERMKGRAWATDHGFTLADCGAGPALFYADWTYPIPEKFEALRAYRARLLARPATARAVDEARKYRSYFPLGAPDRD</sequence>
<evidence type="ECO:0000313" key="3">
    <source>
        <dbReference type="EMBL" id="URI14358.1"/>
    </source>
</evidence>
<dbReference type="SFLD" id="SFLDG00358">
    <property type="entry name" value="Main_(cytGST)"/>
    <property type="match status" value="1"/>
</dbReference>
<dbReference type="InterPro" id="IPR036282">
    <property type="entry name" value="Glutathione-S-Trfase_C_sf"/>
</dbReference>
<feature type="domain" description="GST C-terminal" evidence="2">
    <location>
        <begin position="83"/>
        <end position="209"/>
    </location>
</feature>
<dbReference type="PROSITE" id="PS50404">
    <property type="entry name" value="GST_NTER"/>
    <property type="match status" value="1"/>
</dbReference>
<dbReference type="SUPFAM" id="SSF47616">
    <property type="entry name" value="GST C-terminal domain-like"/>
    <property type="match status" value="1"/>
</dbReference>
<evidence type="ECO:0000259" key="1">
    <source>
        <dbReference type="PROSITE" id="PS50404"/>
    </source>
</evidence>
<dbReference type="Gene3D" id="3.40.30.10">
    <property type="entry name" value="Glutaredoxin"/>
    <property type="match status" value="1"/>
</dbReference>
<dbReference type="SFLD" id="SFLDS00019">
    <property type="entry name" value="Glutathione_Transferase_(cytos"/>
    <property type="match status" value="1"/>
</dbReference>
<organism evidence="3 4">
    <name type="scientific">Brevundimonas albigilva</name>
    <dbReference type="NCBI Taxonomy" id="1312364"/>
    <lineage>
        <taxon>Bacteria</taxon>
        <taxon>Pseudomonadati</taxon>
        <taxon>Pseudomonadota</taxon>
        <taxon>Alphaproteobacteria</taxon>
        <taxon>Caulobacterales</taxon>
        <taxon>Caulobacteraceae</taxon>
        <taxon>Brevundimonas</taxon>
    </lineage>
</organism>
<dbReference type="PANTHER" id="PTHR44051:SF8">
    <property type="entry name" value="GLUTATHIONE S-TRANSFERASE GSTA"/>
    <property type="match status" value="1"/>
</dbReference>
<dbReference type="RefSeq" id="WP_249749937.1">
    <property type="nucleotide sequence ID" value="NZ_CP097298.1"/>
</dbReference>
<dbReference type="SUPFAM" id="SSF52833">
    <property type="entry name" value="Thioredoxin-like"/>
    <property type="match status" value="1"/>
</dbReference>
<keyword evidence="4" id="KW-1185">Reference proteome</keyword>
<feature type="domain" description="GST N-terminal" evidence="1">
    <location>
        <begin position="1"/>
        <end position="77"/>
    </location>
</feature>
<reference evidence="3" key="1">
    <citation type="submission" date="2022-05" db="EMBL/GenBank/DDBJ databases">
        <title>Brevundimonas albigilva TT17 genome sequence.</title>
        <authorList>
            <person name="Lee K."/>
            <person name="Son H."/>
        </authorList>
    </citation>
    <scope>NUCLEOTIDE SEQUENCE</scope>
    <source>
        <strain evidence="3">TT17</strain>
    </source>
</reference>
<dbReference type="PANTHER" id="PTHR44051">
    <property type="entry name" value="GLUTATHIONE S-TRANSFERASE-RELATED"/>
    <property type="match status" value="1"/>
</dbReference>
<evidence type="ECO:0000259" key="2">
    <source>
        <dbReference type="PROSITE" id="PS50405"/>
    </source>
</evidence>
<dbReference type="InterPro" id="IPR010987">
    <property type="entry name" value="Glutathione-S-Trfase_C-like"/>
</dbReference>
<dbReference type="PROSITE" id="PS50405">
    <property type="entry name" value="GST_CTER"/>
    <property type="match status" value="1"/>
</dbReference>
<accession>A0ABY4SNF1</accession>
<gene>
    <name evidence="3" type="ORF">M8231_11045</name>
</gene>
<dbReference type="Proteomes" id="UP001055429">
    <property type="component" value="Chromosome"/>
</dbReference>
<dbReference type="Pfam" id="PF00043">
    <property type="entry name" value="GST_C"/>
    <property type="match status" value="1"/>
</dbReference>
<name>A0ABY4SNF1_9CAUL</name>
<dbReference type="EMBL" id="CP097649">
    <property type="protein sequence ID" value="URI14358.1"/>
    <property type="molecule type" value="Genomic_DNA"/>
</dbReference>
<dbReference type="CDD" id="cd00570">
    <property type="entry name" value="GST_N_family"/>
    <property type="match status" value="1"/>
</dbReference>
<dbReference type="Gene3D" id="1.20.1050.10">
    <property type="match status" value="1"/>
</dbReference>